<feature type="domain" description="PIN" evidence="1">
    <location>
        <begin position="10"/>
        <end position="132"/>
    </location>
</feature>
<reference evidence="2 3" key="1">
    <citation type="submission" date="2017-01" db="EMBL/GenBank/DDBJ databases">
        <title>Novel large sulfur bacteria in the metagenomes of groundwater-fed chemosynthetic microbial mats in the Lake Huron basin.</title>
        <authorList>
            <person name="Sharrar A.M."/>
            <person name="Flood B.E."/>
            <person name="Bailey J.V."/>
            <person name="Jones D.S."/>
            <person name="Biddanda B."/>
            <person name="Ruberg S.A."/>
            <person name="Marcus D.N."/>
            <person name="Dick G.J."/>
        </authorList>
    </citation>
    <scope>NUCLEOTIDE SEQUENCE [LARGE SCALE GENOMIC DNA]</scope>
    <source>
        <strain evidence="2">A8</strain>
    </source>
</reference>
<dbReference type="InterPro" id="IPR029060">
    <property type="entry name" value="PIN-like_dom_sf"/>
</dbReference>
<protein>
    <recommendedName>
        <fullName evidence="1">PIN domain-containing protein</fullName>
    </recommendedName>
</protein>
<dbReference type="InterPro" id="IPR002716">
    <property type="entry name" value="PIN_dom"/>
</dbReference>
<name>A0A1Y1QD97_9GAMM</name>
<dbReference type="AlphaFoldDB" id="A0A1Y1QD97"/>
<organism evidence="2 3">
    <name type="scientific">Thiothrix lacustris</name>
    <dbReference type="NCBI Taxonomy" id="525917"/>
    <lineage>
        <taxon>Bacteria</taxon>
        <taxon>Pseudomonadati</taxon>
        <taxon>Pseudomonadota</taxon>
        <taxon>Gammaproteobacteria</taxon>
        <taxon>Thiotrichales</taxon>
        <taxon>Thiotrichaceae</taxon>
        <taxon>Thiothrix</taxon>
    </lineage>
</organism>
<proteinExistence type="predicted"/>
<comment type="caution">
    <text evidence="2">The sequence shown here is derived from an EMBL/GenBank/DDBJ whole genome shotgun (WGS) entry which is preliminary data.</text>
</comment>
<evidence type="ECO:0000313" key="2">
    <source>
        <dbReference type="EMBL" id="OQX03063.1"/>
    </source>
</evidence>
<sequence length="146" mass="16428">MLEQVKGKSVYFDTNPFIYFVEGHEIFFDAVKPLFEMIDRDEITACTGELTLTELLIKPYRDGAHDIVAEYEGLLLHSGHFSVFGLSMATFLKAAKIGGETLMRTPDALHMVTALENNCDFFVTNDKRIRSYQGVTVIQVLDLLSA</sequence>
<accession>A0A1Y1QD97</accession>
<dbReference type="CDD" id="cd09854">
    <property type="entry name" value="PIN_VapC-like"/>
    <property type="match status" value="1"/>
</dbReference>
<evidence type="ECO:0000313" key="3">
    <source>
        <dbReference type="Proteomes" id="UP000192491"/>
    </source>
</evidence>
<dbReference type="Pfam" id="PF01850">
    <property type="entry name" value="PIN"/>
    <property type="match status" value="1"/>
</dbReference>
<dbReference type="Proteomes" id="UP000192491">
    <property type="component" value="Unassembled WGS sequence"/>
</dbReference>
<dbReference type="eggNOG" id="COG1848">
    <property type="taxonomic scope" value="Bacteria"/>
</dbReference>
<dbReference type="STRING" id="1123401.GCA_000621325_01227"/>
<dbReference type="Gene3D" id="3.40.50.1010">
    <property type="entry name" value="5'-nuclease"/>
    <property type="match status" value="1"/>
</dbReference>
<dbReference type="EMBL" id="MTEJ01000433">
    <property type="protein sequence ID" value="OQX03063.1"/>
    <property type="molecule type" value="Genomic_DNA"/>
</dbReference>
<gene>
    <name evidence="2" type="ORF">BWK73_40665</name>
</gene>
<dbReference type="SUPFAM" id="SSF88723">
    <property type="entry name" value="PIN domain-like"/>
    <property type="match status" value="1"/>
</dbReference>
<evidence type="ECO:0000259" key="1">
    <source>
        <dbReference type="Pfam" id="PF01850"/>
    </source>
</evidence>